<dbReference type="Proteomes" id="UP000222310">
    <property type="component" value="Unassembled WGS sequence"/>
</dbReference>
<dbReference type="AlphaFoldDB" id="A0A9Q6EJ58"/>
<sequence length="143" mass="17197">MIRDCNEKSEQTNTCPLGLECPDETDNYDECINSEACYRWTEAWDLYEIFVLGDLPPIFLNNGKRDDWTKPEYGFERLNNCDFLLYYVAKFIQFEQWKEAYYKLNRRYCACVRKEHFAQLEELRKAIDQEYAQCGMTTEDIPF</sequence>
<accession>A0A9Q6EJ58</accession>
<dbReference type="RefSeq" id="WP_099067885.1">
    <property type="nucleotide sequence ID" value="NZ_LAHD01000107.1"/>
</dbReference>
<dbReference type="EMBL" id="LAHD01000107">
    <property type="protein sequence ID" value="PHJ97921.1"/>
    <property type="molecule type" value="Genomic_DNA"/>
</dbReference>
<dbReference type="GeneID" id="57098705"/>
<evidence type="ECO:0000313" key="1">
    <source>
        <dbReference type="EMBL" id="PHJ97921.1"/>
    </source>
</evidence>
<reference evidence="1 2" key="1">
    <citation type="submission" date="2015-02" db="EMBL/GenBank/DDBJ databases">
        <title>Nostoc linckia genome annotation.</title>
        <authorList>
            <person name="Zhou Z."/>
        </authorList>
    </citation>
    <scope>NUCLEOTIDE SEQUENCE [LARGE SCALE GENOMIC DNA]</scope>
    <source>
        <strain evidence="2">z8</strain>
    </source>
</reference>
<evidence type="ECO:0000313" key="2">
    <source>
        <dbReference type="Proteomes" id="UP000222310"/>
    </source>
</evidence>
<proteinExistence type="predicted"/>
<gene>
    <name evidence="1" type="ORF">VF08_27885</name>
</gene>
<protein>
    <submittedName>
        <fullName evidence="1">Uncharacterized protein</fullName>
    </submittedName>
</protein>
<organism evidence="1 2">
    <name type="scientific">Nostoc linckia z8</name>
    <dbReference type="NCBI Taxonomy" id="1628746"/>
    <lineage>
        <taxon>Bacteria</taxon>
        <taxon>Bacillati</taxon>
        <taxon>Cyanobacteriota</taxon>
        <taxon>Cyanophyceae</taxon>
        <taxon>Nostocales</taxon>
        <taxon>Nostocaceae</taxon>
        <taxon>Nostoc</taxon>
    </lineage>
</organism>
<name>A0A9Q6EJ58_NOSLI</name>
<comment type="caution">
    <text evidence="1">The sequence shown here is derived from an EMBL/GenBank/DDBJ whole genome shotgun (WGS) entry which is preliminary data.</text>
</comment>